<comment type="caution">
    <text evidence="10">The sequence shown here is derived from an EMBL/GenBank/DDBJ whole genome shotgun (WGS) entry which is preliminary data.</text>
</comment>
<dbReference type="EC" id="2.7.7.24" evidence="3"/>
<dbReference type="Gene3D" id="3.90.550.10">
    <property type="entry name" value="Spore Coat Polysaccharide Biosynthesis Protein SpsA, Chain A"/>
    <property type="match status" value="1"/>
</dbReference>
<comment type="catalytic activity">
    <reaction evidence="8">
        <text>dTTP + alpha-D-glucose 1-phosphate + H(+) = dTDP-alpha-D-glucose + diphosphate</text>
        <dbReference type="Rhea" id="RHEA:15225"/>
        <dbReference type="ChEBI" id="CHEBI:15378"/>
        <dbReference type="ChEBI" id="CHEBI:33019"/>
        <dbReference type="ChEBI" id="CHEBI:37568"/>
        <dbReference type="ChEBI" id="CHEBI:57477"/>
        <dbReference type="ChEBI" id="CHEBI:58601"/>
        <dbReference type="EC" id="2.7.7.24"/>
    </reaction>
</comment>
<accession>A0A317JN76</accession>
<dbReference type="CDD" id="cd02538">
    <property type="entry name" value="G1P_TT_short"/>
    <property type="match status" value="1"/>
</dbReference>
<keyword evidence="4" id="KW-0808">Transferase</keyword>
<dbReference type="InterPro" id="IPR005907">
    <property type="entry name" value="G1P_thy_trans_s"/>
</dbReference>
<dbReference type="PANTHER" id="PTHR43532">
    <property type="entry name" value="GLUCOSE-1-PHOSPHATE THYMIDYLYLTRANSFERASE"/>
    <property type="match status" value="1"/>
</dbReference>
<feature type="domain" description="Nucleotidyl transferase" evidence="9">
    <location>
        <begin position="2"/>
        <end position="232"/>
    </location>
</feature>
<dbReference type="InterPro" id="IPR005835">
    <property type="entry name" value="NTP_transferase_dom"/>
</dbReference>
<keyword evidence="10" id="KW-0167">Capsid protein</keyword>
<evidence type="ECO:0000256" key="8">
    <source>
        <dbReference type="ARBA" id="ARBA00049336"/>
    </source>
</evidence>
<dbReference type="AlphaFoldDB" id="A0A317JN76"/>
<dbReference type="InterPro" id="IPR029044">
    <property type="entry name" value="Nucleotide-diphossugar_trans"/>
</dbReference>
<comment type="similarity">
    <text evidence="2">Belongs to the glucose-1-phosphate thymidylyltransferase family.</text>
</comment>
<keyword evidence="7" id="KW-0460">Magnesium</keyword>
<sequence>MKGIILAGGAGTRLHPLTKVTSKQLLPIYNKPMIFYPLQTLIDAGIREILIIIAPDHAGDFLKLLGSGKEFGCKFSYEIQDKPEGLAQAFVIGENFIGDDDVTLILGDNLFDDDFSQAVKEFKTGARVFAKQVKDPERFGVVTFDENHKVISIVEKPKEPKSNYAVTGLYVYDNSVVAKAKSLQPSARGELEITDLNNVYLQEGKLDVAFVNGQWLDTGTFESLFEAAAFARDKILKQ</sequence>
<dbReference type="Pfam" id="PF00483">
    <property type="entry name" value="NTP_transferase"/>
    <property type="match status" value="1"/>
</dbReference>
<reference evidence="10 11" key="1">
    <citation type="submission" date="2018-02" db="EMBL/GenBank/DDBJ databases">
        <title>Genomic Reconstructions from Amazon Rainforest and Pasture Soil Reveal Novel Insights into the Physiology of Candidate Phyla in Tropical Sites.</title>
        <authorList>
            <person name="Kroeger M.E."/>
            <person name="Delmont T."/>
            <person name="Eren A.M."/>
            <person name="Guo J."/>
            <person name="Meyer K.M."/>
            <person name="Khan K."/>
            <person name="Rodrigues J.L.M."/>
            <person name="Bohannan B.J.M."/>
            <person name="Tringe S."/>
            <person name="Borges C.D."/>
            <person name="Tiedje J."/>
            <person name="Tsai S.M."/>
            <person name="Nusslein K."/>
        </authorList>
    </citation>
    <scope>NUCLEOTIDE SEQUENCE [LARGE SCALE GENOMIC DNA]</scope>
    <source>
        <strain evidence="10">Amazon FNV 2010 28 9</strain>
    </source>
</reference>
<dbReference type="Proteomes" id="UP000246104">
    <property type="component" value="Unassembled WGS sequence"/>
</dbReference>
<evidence type="ECO:0000256" key="6">
    <source>
        <dbReference type="ARBA" id="ARBA00022723"/>
    </source>
</evidence>
<comment type="cofactor">
    <cofactor evidence="1">
        <name>Mg(2+)</name>
        <dbReference type="ChEBI" id="CHEBI:18420"/>
    </cofactor>
</comment>
<evidence type="ECO:0000256" key="7">
    <source>
        <dbReference type="ARBA" id="ARBA00022842"/>
    </source>
</evidence>
<protein>
    <recommendedName>
        <fullName evidence="3">glucose-1-phosphate thymidylyltransferase</fullName>
        <ecNumber evidence="3">2.7.7.24</ecNumber>
    </recommendedName>
</protein>
<dbReference type="GO" id="GO:0008879">
    <property type="term" value="F:glucose-1-phosphate thymidylyltransferase activity"/>
    <property type="evidence" value="ECO:0007669"/>
    <property type="project" value="UniProtKB-EC"/>
</dbReference>
<proteinExistence type="inferred from homology"/>
<keyword evidence="5" id="KW-0548">Nucleotidyltransferase</keyword>
<evidence type="ECO:0000256" key="2">
    <source>
        <dbReference type="ARBA" id="ARBA00010480"/>
    </source>
</evidence>
<organism evidence="10 11">
    <name type="scientific">Candidatus Cerribacteria bacterium 'Amazon FNV 2010 28 9'</name>
    <dbReference type="NCBI Taxonomy" id="2081795"/>
    <lineage>
        <taxon>Bacteria</taxon>
        <taxon>Candidatus Cerribacteria</taxon>
    </lineage>
</organism>
<gene>
    <name evidence="10" type="ORF">C5B42_05780</name>
</gene>
<keyword evidence="10" id="KW-0946">Virion</keyword>
<dbReference type="SUPFAM" id="SSF53448">
    <property type="entry name" value="Nucleotide-diphospho-sugar transferases"/>
    <property type="match status" value="1"/>
</dbReference>
<dbReference type="EMBL" id="PSRQ01000062">
    <property type="protein sequence ID" value="PWU22497.1"/>
    <property type="molecule type" value="Genomic_DNA"/>
</dbReference>
<evidence type="ECO:0000259" key="9">
    <source>
        <dbReference type="Pfam" id="PF00483"/>
    </source>
</evidence>
<keyword evidence="6" id="KW-0479">Metal-binding</keyword>
<name>A0A317JN76_9BACT</name>
<evidence type="ECO:0000313" key="10">
    <source>
        <dbReference type="EMBL" id="PWU22497.1"/>
    </source>
</evidence>
<dbReference type="PANTHER" id="PTHR43532:SF1">
    <property type="entry name" value="GLUCOSE-1-PHOSPHATE THYMIDYLYLTRANSFERASE 1"/>
    <property type="match status" value="1"/>
</dbReference>
<dbReference type="GO" id="GO:0046872">
    <property type="term" value="F:metal ion binding"/>
    <property type="evidence" value="ECO:0007669"/>
    <property type="project" value="UniProtKB-KW"/>
</dbReference>
<evidence type="ECO:0000256" key="4">
    <source>
        <dbReference type="ARBA" id="ARBA00022679"/>
    </source>
</evidence>
<evidence type="ECO:0000256" key="5">
    <source>
        <dbReference type="ARBA" id="ARBA00022695"/>
    </source>
</evidence>
<evidence type="ECO:0000313" key="11">
    <source>
        <dbReference type="Proteomes" id="UP000246104"/>
    </source>
</evidence>
<evidence type="ECO:0000256" key="1">
    <source>
        <dbReference type="ARBA" id="ARBA00001946"/>
    </source>
</evidence>
<evidence type="ECO:0000256" key="3">
    <source>
        <dbReference type="ARBA" id="ARBA00012461"/>
    </source>
</evidence>